<accession>Q75D91</accession>
<evidence type="ECO:0000313" key="6">
    <source>
        <dbReference type="EMBL" id="AAS50904.1"/>
    </source>
</evidence>
<dbReference type="OrthoDB" id="162638at2759"/>
<evidence type="ECO:0000313" key="7">
    <source>
        <dbReference type="Proteomes" id="UP000000591"/>
    </source>
</evidence>
<sequence length="96" mass="10708">MFFNMLRPLTGLPVRFGSGAFAATTQPSLIMVRTLMKTHKGAAKRWRKTAGGYKRSKAGRSHGNTGWGQRALKQLSGRTMAASAHLKRLRRLLPYH</sequence>
<gene>
    <name evidence="6" type="ORF">AGOS_ABR133W</name>
</gene>
<dbReference type="OMA" id="PAHESHI"/>
<dbReference type="GO" id="GO:0005762">
    <property type="term" value="C:mitochondrial large ribosomal subunit"/>
    <property type="evidence" value="ECO:0007669"/>
    <property type="project" value="EnsemblFungi"/>
</dbReference>
<organism evidence="6 7">
    <name type="scientific">Eremothecium gossypii (strain ATCC 10895 / CBS 109.51 / FGSC 9923 / NRRL Y-1056)</name>
    <name type="common">Yeast</name>
    <name type="synonym">Ashbya gossypii</name>
    <dbReference type="NCBI Taxonomy" id="284811"/>
    <lineage>
        <taxon>Eukaryota</taxon>
        <taxon>Fungi</taxon>
        <taxon>Dikarya</taxon>
        <taxon>Ascomycota</taxon>
        <taxon>Saccharomycotina</taxon>
        <taxon>Saccharomycetes</taxon>
        <taxon>Saccharomycetales</taxon>
        <taxon>Saccharomycetaceae</taxon>
        <taxon>Eremothecium</taxon>
    </lineage>
</organism>
<feature type="region of interest" description="Disordered" evidence="5">
    <location>
        <begin position="41"/>
        <end position="68"/>
    </location>
</feature>
<dbReference type="InterPro" id="IPR021137">
    <property type="entry name" value="Ribosomal_bL35-like"/>
</dbReference>
<dbReference type="RefSeq" id="NP_983080.1">
    <property type="nucleotide sequence ID" value="NM_208433.1"/>
</dbReference>
<dbReference type="GO" id="GO:0015934">
    <property type="term" value="C:large ribosomal subunit"/>
    <property type="evidence" value="ECO:0000318"/>
    <property type="project" value="GO_Central"/>
</dbReference>
<keyword evidence="3 4" id="KW-0687">Ribonucleoprotein</keyword>
<dbReference type="InParanoid" id="Q75D91"/>
<dbReference type="KEGG" id="ago:AGOS_ABR133W"/>
<dbReference type="SUPFAM" id="SSF143034">
    <property type="entry name" value="L35p-like"/>
    <property type="match status" value="1"/>
</dbReference>
<dbReference type="PANTHER" id="PTHR33343:SF1">
    <property type="entry name" value="LARGE RIBOSOMAL SUBUNIT PROTEIN BL35M"/>
    <property type="match status" value="1"/>
</dbReference>
<feature type="compositionally biased region" description="Basic residues" evidence="5">
    <location>
        <begin position="41"/>
        <end position="60"/>
    </location>
</feature>
<evidence type="ECO:0000256" key="5">
    <source>
        <dbReference type="SAM" id="MobiDB-lite"/>
    </source>
</evidence>
<dbReference type="FunCoup" id="Q75D91">
    <property type="interactions" value="81"/>
</dbReference>
<dbReference type="HOGENOM" id="CLU_166987_1_0_1"/>
<dbReference type="EMBL" id="AE016815">
    <property type="protein sequence ID" value="AAS50904.1"/>
    <property type="molecule type" value="Genomic_DNA"/>
</dbReference>
<evidence type="ECO:0000256" key="4">
    <source>
        <dbReference type="RuleBase" id="RU000568"/>
    </source>
</evidence>
<dbReference type="GeneID" id="4619188"/>
<reference evidence="6 7" key="1">
    <citation type="journal article" date="2004" name="Science">
        <title>The Ashbya gossypii genome as a tool for mapping the ancient Saccharomyces cerevisiae genome.</title>
        <authorList>
            <person name="Dietrich F.S."/>
            <person name="Voegeli S."/>
            <person name="Brachat S."/>
            <person name="Lerch A."/>
            <person name="Gates K."/>
            <person name="Steiner S."/>
            <person name="Mohr C."/>
            <person name="Pohlmann R."/>
            <person name="Luedi P."/>
            <person name="Choi S."/>
            <person name="Wing R.A."/>
            <person name="Flavier A."/>
            <person name="Gaffney T.D."/>
            <person name="Philippsen P."/>
        </authorList>
    </citation>
    <scope>NUCLEOTIDE SEQUENCE [LARGE SCALE GENOMIC DNA]</scope>
    <source>
        <strain evidence="7">ATCC 10895 / CBS 109.51 / FGSC 9923 / NRRL Y-1056</strain>
    </source>
</reference>
<dbReference type="STRING" id="284811.Q75D91"/>
<dbReference type="Pfam" id="PF01632">
    <property type="entry name" value="Ribosomal_L35p"/>
    <property type="match status" value="1"/>
</dbReference>
<dbReference type="PRINTS" id="PR00064">
    <property type="entry name" value="RIBOSOMALL35"/>
</dbReference>
<protein>
    <recommendedName>
        <fullName evidence="4">50S ribosomal protein L35</fullName>
    </recommendedName>
</protein>
<dbReference type="AlphaFoldDB" id="Q75D91"/>
<dbReference type="eggNOG" id="ENOG502S7SR">
    <property type="taxonomic scope" value="Eukaryota"/>
</dbReference>
<dbReference type="PANTHER" id="PTHR33343">
    <property type="entry name" value="54S RIBOSOMAL PROTEIN BL35M"/>
    <property type="match status" value="1"/>
</dbReference>
<keyword evidence="2 4" id="KW-0689">Ribosomal protein</keyword>
<dbReference type="FunFam" id="4.10.410.60:FF:000001">
    <property type="entry name" value="50S ribosomal protein L35"/>
    <property type="match status" value="1"/>
</dbReference>
<dbReference type="Proteomes" id="UP000000591">
    <property type="component" value="Chromosome II"/>
</dbReference>
<name>Q75D91_EREGS</name>
<evidence type="ECO:0000256" key="1">
    <source>
        <dbReference type="ARBA" id="ARBA00006598"/>
    </source>
</evidence>
<dbReference type="Gene3D" id="4.10.410.60">
    <property type="match status" value="1"/>
</dbReference>
<evidence type="ECO:0000256" key="3">
    <source>
        <dbReference type="ARBA" id="ARBA00023274"/>
    </source>
</evidence>
<dbReference type="GO" id="GO:0006412">
    <property type="term" value="P:translation"/>
    <property type="evidence" value="ECO:0007669"/>
    <property type="project" value="InterPro"/>
</dbReference>
<dbReference type="GO" id="GO:0003735">
    <property type="term" value="F:structural constituent of ribosome"/>
    <property type="evidence" value="ECO:0000318"/>
    <property type="project" value="GO_Central"/>
</dbReference>
<dbReference type="InterPro" id="IPR037229">
    <property type="entry name" value="Ribosomal_bL35_sf"/>
</dbReference>
<evidence type="ECO:0000256" key="2">
    <source>
        <dbReference type="ARBA" id="ARBA00022980"/>
    </source>
</evidence>
<dbReference type="HAMAP" id="MF_00514">
    <property type="entry name" value="Ribosomal_bL35"/>
    <property type="match status" value="1"/>
</dbReference>
<keyword evidence="7" id="KW-1185">Reference proteome</keyword>
<dbReference type="InterPro" id="IPR001706">
    <property type="entry name" value="Ribosomal_bL35"/>
</dbReference>
<reference evidence="7" key="2">
    <citation type="journal article" date="2013" name="G3 (Bethesda)">
        <title>Genomes of Ashbya fungi isolated from insects reveal four mating-type loci, numerous translocations, lack of transposons, and distinct gene duplications.</title>
        <authorList>
            <person name="Dietrich F.S."/>
            <person name="Voegeli S."/>
            <person name="Kuo S."/>
            <person name="Philippsen P."/>
        </authorList>
    </citation>
    <scope>GENOME REANNOTATION</scope>
    <source>
        <strain evidence="7">ATCC 10895 / CBS 109.51 / FGSC 9923 / NRRL Y-1056</strain>
    </source>
</reference>
<comment type="similarity">
    <text evidence="1 4">Belongs to the bacterial ribosomal protein bL35 family.</text>
</comment>
<proteinExistence type="inferred from homology"/>